<dbReference type="KEGG" id="mmil:sm9_1501"/>
<dbReference type="PATRIC" id="fig|230361.4.peg.1548"/>
<evidence type="ECO:0000313" key="2">
    <source>
        <dbReference type="Proteomes" id="UP000067738"/>
    </source>
</evidence>
<organism evidence="1 2">
    <name type="scientific">Methanobrevibacter millerae</name>
    <dbReference type="NCBI Taxonomy" id="230361"/>
    <lineage>
        <taxon>Archaea</taxon>
        <taxon>Methanobacteriati</taxon>
        <taxon>Methanobacteriota</taxon>
        <taxon>Methanomada group</taxon>
        <taxon>Methanobacteria</taxon>
        <taxon>Methanobacteriales</taxon>
        <taxon>Methanobacteriaceae</taxon>
        <taxon>Methanobrevibacter</taxon>
    </lineage>
</organism>
<evidence type="ECO:0000313" key="1">
    <source>
        <dbReference type="EMBL" id="ALT69280.1"/>
    </source>
</evidence>
<dbReference type="EMBL" id="CP011266">
    <property type="protein sequence ID" value="ALT69280.1"/>
    <property type="molecule type" value="Genomic_DNA"/>
</dbReference>
<dbReference type="GeneID" id="26736442"/>
<proteinExistence type="predicted"/>
<sequence length="319" mass="37208">MIISKTRINNLETQFKNQEEGTAIIISVSNIDRFNNLNKIGFTQDLEIGEQVLPTIGSGAGKHSTITRFNSEGSYIKRPELGKETKYYQRSLTWKQWCGRGETKEVTEICTIPYERVYREPIAPPSIELRIVEKEGQKIIIADKKFIYKKDDELLKHTINLFLELFKECEILKEDLSELTDLINLKRLNWELLPKGKMPWGKLKEHLKPVLEQTKKTKRVADEARIKYINSHNPTMTFIGTAGFTGYVGFEFKEFTILESLIYGNAIYVFDKNWMEFSKLTKKEILDADLHMKRIIHKDGWETEVNDLFKNIKNPNNTH</sequence>
<gene>
    <name evidence="1" type="ORF">sm9_1501</name>
</gene>
<dbReference type="Proteomes" id="UP000067738">
    <property type="component" value="Chromosome"/>
</dbReference>
<dbReference type="OrthoDB" id="359464at2157"/>
<reference evidence="1 2" key="1">
    <citation type="submission" date="2015-04" db="EMBL/GenBank/DDBJ databases">
        <title>The complete genome sequence of the rumen methanogen Methanobrevibacter millerae SM9.</title>
        <authorList>
            <person name="Leahy S.C."/>
            <person name="Kelly W.J."/>
            <person name="Pacheco D.M."/>
            <person name="Li D."/>
            <person name="Altermann E."/>
            <person name="Attwood G.T."/>
        </authorList>
    </citation>
    <scope>NUCLEOTIDE SEQUENCE [LARGE SCALE GENOMIC DNA]</scope>
    <source>
        <strain evidence="1 2">SM9</strain>
    </source>
</reference>
<accession>A0A0U3E8K9</accession>
<protein>
    <submittedName>
        <fullName evidence="1">Uncharacterized protein</fullName>
    </submittedName>
</protein>
<name>A0A0U3E8K9_9EURY</name>
<dbReference type="RefSeq" id="WP_058739516.1">
    <property type="nucleotide sequence ID" value="NZ_CP011266.1"/>
</dbReference>
<keyword evidence="2" id="KW-1185">Reference proteome</keyword>
<dbReference type="AlphaFoldDB" id="A0A0U3E8K9"/>